<reference evidence="1 2" key="1">
    <citation type="submission" date="2024-10" db="EMBL/GenBank/DDBJ databases">
        <title>The Natural Products Discovery Center: Release of the First 8490 Sequenced Strains for Exploring Actinobacteria Biosynthetic Diversity.</title>
        <authorList>
            <person name="Kalkreuter E."/>
            <person name="Kautsar S.A."/>
            <person name="Yang D."/>
            <person name="Bader C.D."/>
            <person name="Teijaro C.N."/>
            <person name="Fluegel L."/>
            <person name="Davis C.M."/>
            <person name="Simpson J.R."/>
            <person name="Lauterbach L."/>
            <person name="Steele A.D."/>
            <person name="Gui C."/>
            <person name="Meng S."/>
            <person name="Li G."/>
            <person name="Viehrig K."/>
            <person name="Ye F."/>
            <person name="Su P."/>
            <person name="Kiefer A.F."/>
            <person name="Nichols A."/>
            <person name="Cepeda A.J."/>
            <person name="Yan W."/>
            <person name="Fan B."/>
            <person name="Jiang Y."/>
            <person name="Adhikari A."/>
            <person name="Zheng C.-J."/>
            <person name="Schuster L."/>
            <person name="Cowan T.M."/>
            <person name="Smanski M.J."/>
            <person name="Chevrette M.G."/>
            <person name="De Carvalho L.P.S."/>
            <person name="Shen B."/>
        </authorList>
    </citation>
    <scope>NUCLEOTIDE SEQUENCE [LARGE SCALE GENOMIC DNA]</scope>
    <source>
        <strain evidence="1 2">NPDC012540</strain>
    </source>
</reference>
<comment type="caution">
    <text evidence="1">The sequence shown here is derived from an EMBL/GenBank/DDBJ whole genome shotgun (WGS) entry which is preliminary data.</text>
</comment>
<name>A0ABW6X9H3_9ACTN</name>
<sequence length="413" mass="46969">MGIHRRRAGEYVRPAGRVLLDDYCRPEGEYYASGAYYLQDSLSRFEAGQKVEAELVPEPCNPWDARAVAYDVEGQRAAYLPATAAKMWHDVVRGWNAAGFAVYVAAEVNRWETDGEVRFGLTVPKWDWQTLLAMAETVGLKEASRAALEELTEEQRLLMREDGGYTPHETALEALWRKRGQHPACAWGGKRDGGLSERMPFWYGYVVRERMREEEERLRFARSVKSALTRGFKDEIRRRKERESERERLLRREQVEYALRLHGEGRRHQEIAAELDLTPKQVEGLLHRARKAAGITLQRNEDLRKERYGAAAEALRHKRSGMARAQIARAMGRSVESVKELLQDAVFYEAPDAHPERLELARHCAELRGAGLVKDQVLEKLGVTRVKGLRAFRDASFLETLGAAQGEAAPSGL</sequence>
<evidence type="ECO:0008006" key="3">
    <source>
        <dbReference type="Google" id="ProtNLM"/>
    </source>
</evidence>
<dbReference type="Proteomes" id="UP001602322">
    <property type="component" value="Unassembled WGS sequence"/>
</dbReference>
<dbReference type="EMBL" id="JBIBEG010000006">
    <property type="protein sequence ID" value="MFF5898671.1"/>
    <property type="molecule type" value="Genomic_DNA"/>
</dbReference>
<evidence type="ECO:0000313" key="1">
    <source>
        <dbReference type="EMBL" id="MFF5898671.1"/>
    </source>
</evidence>
<dbReference type="InterPro" id="IPR036388">
    <property type="entry name" value="WH-like_DNA-bd_sf"/>
</dbReference>
<protein>
    <recommendedName>
        <fullName evidence="3">HIRAN domain-containing protein</fullName>
    </recommendedName>
</protein>
<dbReference type="Gene3D" id="1.10.10.10">
    <property type="entry name" value="Winged helix-like DNA-binding domain superfamily/Winged helix DNA-binding domain"/>
    <property type="match status" value="1"/>
</dbReference>
<evidence type="ECO:0000313" key="2">
    <source>
        <dbReference type="Proteomes" id="UP001602322"/>
    </source>
</evidence>
<accession>A0ABW6X9H3</accession>
<organism evidence="1 2">
    <name type="scientific">Streptomyces argenteolus</name>
    <dbReference type="NCBI Taxonomy" id="67274"/>
    <lineage>
        <taxon>Bacteria</taxon>
        <taxon>Bacillati</taxon>
        <taxon>Actinomycetota</taxon>
        <taxon>Actinomycetes</taxon>
        <taxon>Kitasatosporales</taxon>
        <taxon>Streptomycetaceae</taxon>
        <taxon>Streptomyces</taxon>
    </lineage>
</organism>
<dbReference type="RefSeq" id="WP_387905014.1">
    <property type="nucleotide sequence ID" value="NZ_JBIBEG010000006.1"/>
</dbReference>
<gene>
    <name evidence="1" type="ORF">ACFY8O_22480</name>
</gene>
<keyword evidence="2" id="KW-1185">Reference proteome</keyword>
<proteinExistence type="predicted"/>